<dbReference type="GO" id="GO:0005886">
    <property type="term" value="C:plasma membrane"/>
    <property type="evidence" value="ECO:0007669"/>
    <property type="project" value="UniProtKB-SubCell"/>
</dbReference>
<evidence type="ECO:0000256" key="2">
    <source>
        <dbReference type="ARBA" id="ARBA00005633"/>
    </source>
</evidence>
<evidence type="ECO:0000256" key="3">
    <source>
        <dbReference type="ARBA" id="ARBA00022475"/>
    </source>
</evidence>
<dbReference type="AlphaFoldDB" id="A0A1H9I4T4"/>
<keyword evidence="4 7" id="KW-0812">Transmembrane</keyword>
<feature type="transmembrane region" description="Helical" evidence="7">
    <location>
        <begin position="185"/>
        <end position="209"/>
    </location>
</feature>
<evidence type="ECO:0000256" key="5">
    <source>
        <dbReference type="ARBA" id="ARBA00022989"/>
    </source>
</evidence>
<feature type="transmembrane region" description="Helical" evidence="7">
    <location>
        <begin position="140"/>
        <end position="164"/>
    </location>
</feature>
<dbReference type="Proteomes" id="UP000242515">
    <property type="component" value="Unassembled WGS sequence"/>
</dbReference>
<dbReference type="OrthoDB" id="6454524at2"/>
<comment type="similarity">
    <text evidence="2 7">Belongs to the UPF0259 family.</text>
</comment>
<evidence type="ECO:0000256" key="7">
    <source>
        <dbReference type="HAMAP-Rule" id="MF_01067"/>
    </source>
</evidence>
<dbReference type="NCBIfam" id="NF002774">
    <property type="entry name" value="PRK02868.1"/>
    <property type="match status" value="1"/>
</dbReference>
<dbReference type="HAMAP" id="MF_01067">
    <property type="entry name" value="UPF0259"/>
    <property type="match status" value="1"/>
</dbReference>
<feature type="transmembrane region" description="Helical" evidence="7">
    <location>
        <begin position="215"/>
        <end position="237"/>
    </location>
</feature>
<dbReference type="Pfam" id="PF06790">
    <property type="entry name" value="UPF0259"/>
    <property type="match status" value="1"/>
</dbReference>
<organism evidence="8 9">
    <name type="scientific">Rosenbergiella nectarea</name>
    <dbReference type="NCBI Taxonomy" id="988801"/>
    <lineage>
        <taxon>Bacteria</taxon>
        <taxon>Pseudomonadati</taxon>
        <taxon>Pseudomonadota</taxon>
        <taxon>Gammaproteobacteria</taxon>
        <taxon>Enterobacterales</taxon>
        <taxon>Erwiniaceae</taxon>
        <taxon>Rosenbergiella</taxon>
    </lineage>
</organism>
<comment type="subcellular location">
    <subcellularLocation>
        <location evidence="1">Cell inner membrane</location>
        <topology evidence="1">Multi-pass membrane protein</topology>
    </subcellularLocation>
    <subcellularLocation>
        <location evidence="7">Cell membrane</location>
        <topology evidence="7">Multi-pass membrane protein</topology>
    </subcellularLocation>
</comment>
<feature type="transmembrane region" description="Helical" evidence="7">
    <location>
        <begin position="75"/>
        <end position="102"/>
    </location>
</feature>
<dbReference type="InterPro" id="IPR009627">
    <property type="entry name" value="UPF0259"/>
</dbReference>
<evidence type="ECO:0000313" key="8">
    <source>
        <dbReference type="EMBL" id="SEQ69573.1"/>
    </source>
</evidence>
<name>A0A1H9I4T4_9GAMM</name>
<proteinExistence type="inferred from homology"/>
<keyword evidence="9" id="KW-1185">Reference proteome</keyword>
<keyword evidence="5 7" id="KW-1133">Transmembrane helix</keyword>
<feature type="transmembrane region" description="Helical" evidence="7">
    <location>
        <begin position="114"/>
        <end position="134"/>
    </location>
</feature>
<evidence type="ECO:0000256" key="4">
    <source>
        <dbReference type="ARBA" id="ARBA00022692"/>
    </source>
</evidence>
<dbReference type="RefSeq" id="WP_092675348.1">
    <property type="nucleotide sequence ID" value="NZ_FOGC01000005.1"/>
</dbReference>
<keyword evidence="6 7" id="KW-0472">Membrane</keyword>
<sequence length="244" mass="26731">MPLTANQSYRDAAQQFKQHFKPLLLISLLSAFVTVLLLKTFLPSTDPLSDFLQNGESSDSLFALIKDMSDDQRSVLMHISAVMTFSALIGNTLLVGGVLKYLSATAQGQATSAIRAIGASAPVWPRLLIQTFLLTTLVQLGFYVLIVPGVVLMVLFSLSPVLLLENDRGLLKTMKQSVPLVWKNIRLIAPAVIAWFVVRMALAFIFGSFGLMPNSLILLISNVVAHLASALLLVYLYRITAQIR</sequence>
<dbReference type="STRING" id="988801.SAMN05216522_105210"/>
<dbReference type="EMBL" id="FOGC01000005">
    <property type="protein sequence ID" value="SEQ69573.1"/>
    <property type="molecule type" value="Genomic_DNA"/>
</dbReference>
<protein>
    <recommendedName>
        <fullName evidence="7">UPF0259 membrane protein SAMN05216522_105210</fullName>
    </recommendedName>
</protein>
<reference evidence="9" key="1">
    <citation type="submission" date="2016-10" db="EMBL/GenBank/DDBJ databases">
        <authorList>
            <person name="Varghese N."/>
            <person name="Submissions S."/>
        </authorList>
    </citation>
    <scope>NUCLEOTIDE SEQUENCE [LARGE SCALE GENOMIC DNA]</scope>
    <source>
        <strain evidence="9">8N4</strain>
    </source>
</reference>
<keyword evidence="3 7" id="KW-1003">Cell membrane</keyword>
<evidence type="ECO:0000256" key="6">
    <source>
        <dbReference type="ARBA" id="ARBA00023136"/>
    </source>
</evidence>
<gene>
    <name evidence="8" type="ORF">SAMN05216522_105210</name>
</gene>
<accession>A0A1H9I4T4</accession>
<feature type="transmembrane region" description="Helical" evidence="7">
    <location>
        <begin position="23"/>
        <end position="42"/>
    </location>
</feature>
<evidence type="ECO:0000256" key="1">
    <source>
        <dbReference type="ARBA" id="ARBA00004429"/>
    </source>
</evidence>
<evidence type="ECO:0000313" key="9">
    <source>
        <dbReference type="Proteomes" id="UP000242515"/>
    </source>
</evidence>